<reference evidence="14 15" key="1">
    <citation type="submission" date="2021-04" db="EMBL/GenBank/DDBJ databases">
        <title>Draft genome sequence of Paenibacillus cisolokensis, LC2-13A.</title>
        <authorList>
            <person name="Uke A."/>
            <person name="Chhe C."/>
            <person name="Baramee S."/>
            <person name="Kosugi A."/>
        </authorList>
    </citation>
    <scope>NUCLEOTIDE SEQUENCE [LARGE SCALE GENOMIC DNA]</scope>
    <source>
        <strain evidence="14 15">LC2-13A</strain>
    </source>
</reference>
<evidence type="ECO:0000256" key="12">
    <source>
        <dbReference type="SAM" id="Phobius"/>
    </source>
</evidence>
<evidence type="ECO:0000256" key="2">
    <source>
        <dbReference type="ARBA" id="ARBA00004651"/>
    </source>
</evidence>
<feature type="domain" description="HAMP" evidence="13">
    <location>
        <begin position="316"/>
        <end position="368"/>
    </location>
</feature>
<keyword evidence="12" id="KW-1133">Transmembrane helix</keyword>
<accession>A0ABQ4NDL1</accession>
<protein>
    <recommendedName>
        <fullName evidence="3">histidine kinase</fullName>
        <ecNumber evidence="3">2.7.13.3</ecNumber>
    </recommendedName>
</protein>
<evidence type="ECO:0000256" key="8">
    <source>
        <dbReference type="ARBA" id="ARBA00022777"/>
    </source>
</evidence>
<keyword evidence="8" id="KW-0418">Kinase</keyword>
<dbReference type="Pfam" id="PF06580">
    <property type="entry name" value="His_kinase"/>
    <property type="match status" value="1"/>
</dbReference>
<evidence type="ECO:0000256" key="4">
    <source>
        <dbReference type="ARBA" id="ARBA00022475"/>
    </source>
</evidence>
<evidence type="ECO:0000256" key="11">
    <source>
        <dbReference type="ARBA" id="ARBA00023136"/>
    </source>
</evidence>
<keyword evidence="7" id="KW-0547">Nucleotide-binding</keyword>
<dbReference type="Gene3D" id="3.30.450.20">
    <property type="entry name" value="PAS domain"/>
    <property type="match status" value="1"/>
</dbReference>
<proteinExistence type="predicted"/>
<evidence type="ECO:0000256" key="6">
    <source>
        <dbReference type="ARBA" id="ARBA00022679"/>
    </source>
</evidence>
<dbReference type="CDD" id="cd06225">
    <property type="entry name" value="HAMP"/>
    <property type="match status" value="1"/>
</dbReference>
<feature type="transmembrane region" description="Helical" evidence="12">
    <location>
        <begin position="295"/>
        <end position="315"/>
    </location>
</feature>
<dbReference type="InterPro" id="IPR003660">
    <property type="entry name" value="HAMP_dom"/>
</dbReference>
<gene>
    <name evidence="14" type="ORF">PACILC2_48760</name>
</gene>
<evidence type="ECO:0000256" key="5">
    <source>
        <dbReference type="ARBA" id="ARBA00022553"/>
    </source>
</evidence>
<evidence type="ECO:0000256" key="1">
    <source>
        <dbReference type="ARBA" id="ARBA00000085"/>
    </source>
</evidence>
<feature type="transmembrane region" description="Helical" evidence="12">
    <location>
        <begin position="21"/>
        <end position="43"/>
    </location>
</feature>
<keyword evidence="9" id="KW-0067">ATP-binding</keyword>
<dbReference type="SUPFAM" id="SSF158472">
    <property type="entry name" value="HAMP domain-like"/>
    <property type="match status" value="1"/>
</dbReference>
<name>A0ABQ4NDL1_9BACL</name>
<dbReference type="PROSITE" id="PS50885">
    <property type="entry name" value="HAMP"/>
    <property type="match status" value="1"/>
</dbReference>
<evidence type="ECO:0000313" key="14">
    <source>
        <dbReference type="EMBL" id="GIQ66308.1"/>
    </source>
</evidence>
<organism evidence="14 15">
    <name type="scientific">Paenibacillus cisolokensis</name>
    <dbReference type="NCBI Taxonomy" id="1658519"/>
    <lineage>
        <taxon>Bacteria</taxon>
        <taxon>Bacillati</taxon>
        <taxon>Bacillota</taxon>
        <taxon>Bacilli</taxon>
        <taxon>Bacillales</taxon>
        <taxon>Paenibacillaceae</taxon>
        <taxon>Paenibacillus</taxon>
    </lineage>
</organism>
<dbReference type="PANTHER" id="PTHR45528">
    <property type="entry name" value="SENSOR HISTIDINE KINASE CPXA"/>
    <property type="match status" value="1"/>
</dbReference>
<comment type="caution">
    <text evidence="14">The sequence shown here is derived from an EMBL/GenBank/DDBJ whole genome shotgun (WGS) entry which is preliminary data.</text>
</comment>
<evidence type="ECO:0000313" key="15">
    <source>
        <dbReference type="Proteomes" id="UP000680304"/>
    </source>
</evidence>
<keyword evidence="5" id="KW-0597">Phosphoprotein</keyword>
<evidence type="ECO:0000259" key="13">
    <source>
        <dbReference type="PROSITE" id="PS50885"/>
    </source>
</evidence>
<dbReference type="EMBL" id="BOVJ01000173">
    <property type="protein sequence ID" value="GIQ66308.1"/>
    <property type="molecule type" value="Genomic_DNA"/>
</dbReference>
<keyword evidence="11 12" id="KW-0472">Membrane</keyword>
<keyword evidence="15" id="KW-1185">Reference proteome</keyword>
<comment type="catalytic activity">
    <reaction evidence="1">
        <text>ATP + protein L-histidine = ADP + protein N-phospho-L-histidine.</text>
        <dbReference type="EC" id="2.7.13.3"/>
    </reaction>
</comment>
<keyword evidence="4" id="KW-1003">Cell membrane</keyword>
<keyword evidence="6" id="KW-0808">Transferase</keyword>
<dbReference type="Pfam" id="PF00672">
    <property type="entry name" value="HAMP"/>
    <property type="match status" value="1"/>
</dbReference>
<dbReference type="EC" id="2.7.13.3" evidence="3"/>
<keyword evidence="10" id="KW-0902">Two-component regulatory system</keyword>
<dbReference type="Gene3D" id="1.10.287.130">
    <property type="match status" value="1"/>
</dbReference>
<dbReference type="InterPro" id="IPR050398">
    <property type="entry name" value="HssS/ArlS-like"/>
</dbReference>
<dbReference type="SMART" id="SM00304">
    <property type="entry name" value="HAMP"/>
    <property type="match status" value="1"/>
</dbReference>
<keyword evidence="12" id="KW-0812">Transmembrane</keyword>
<evidence type="ECO:0000256" key="10">
    <source>
        <dbReference type="ARBA" id="ARBA00023012"/>
    </source>
</evidence>
<dbReference type="Proteomes" id="UP000680304">
    <property type="component" value="Unassembled WGS sequence"/>
</dbReference>
<evidence type="ECO:0000256" key="9">
    <source>
        <dbReference type="ARBA" id="ARBA00022840"/>
    </source>
</evidence>
<sequence>MTVIADFYKRHFRQKLFNKILLTYSVITILSLATLSGFVYTYLADGQVNKELELNKQILADIGNYLDARYAISQNITQQIYRNESSLLSGEVLSFLQNDFSQYLYKRLQQYIDTGVRPLDIGSYLRLQLANNPGIRTISLYSTSKKFLYVLSRDTQYYYQTGAELQEALNEHIITKKSITTISNITDLTTRKIVGHLIIDYDSDGIYQSFQSKRAEMKGYVVVLTPEGDVVFDSSNRYYGQKYPYFASVQSASPTQRFEEEAYLNVHTANRFGFYIAGIVPKSEIAGQLKGLKNALFLVTIACIMTAVALTYFTIVTFSRRTNVIVQAMKKLQDGDLSVRLPLEKEDELYQISRRFNQMCEDLTQYIDRVYKSEIRQKQAELVAFQAQIKPHFMYNTLEAIRMRALSKKPTTSAK</sequence>
<evidence type="ECO:0000256" key="3">
    <source>
        <dbReference type="ARBA" id="ARBA00012438"/>
    </source>
</evidence>
<evidence type="ECO:0000256" key="7">
    <source>
        <dbReference type="ARBA" id="ARBA00022741"/>
    </source>
</evidence>
<comment type="subcellular location">
    <subcellularLocation>
        <location evidence="2">Cell membrane</location>
        <topology evidence="2">Multi-pass membrane protein</topology>
    </subcellularLocation>
</comment>
<dbReference type="InterPro" id="IPR010559">
    <property type="entry name" value="Sig_transdc_His_kin_internal"/>
</dbReference>
<dbReference type="PANTHER" id="PTHR45528:SF1">
    <property type="entry name" value="SENSOR HISTIDINE KINASE CPXA"/>
    <property type="match status" value="1"/>
</dbReference>